<keyword evidence="2" id="KW-0479">Metal-binding</keyword>
<proteinExistence type="inferred from homology"/>
<gene>
    <name evidence="2" type="primary">spt4</name>
    <name evidence="4" type="ORF">J9259_02610</name>
    <name evidence="5" type="ORF">KIY12_00625</name>
</gene>
<dbReference type="InterPro" id="IPR029040">
    <property type="entry name" value="RPABC4/Spt4"/>
</dbReference>
<dbReference type="Proteomes" id="UP000716004">
    <property type="component" value="Unassembled WGS sequence"/>
</dbReference>
<dbReference type="GO" id="GO:0000428">
    <property type="term" value="C:DNA-directed RNA polymerase complex"/>
    <property type="evidence" value="ECO:0007669"/>
    <property type="project" value="UniProtKB-KW"/>
</dbReference>
<dbReference type="HAMAP" id="MF_00949">
    <property type="entry name" value="Spt4_arch"/>
    <property type="match status" value="1"/>
</dbReference>
<evidence type="ECO:0000313" key="6">
    <source>
        <dbReference type="Proteomes" id="UP000716004"/>
    </source>
</evidence>
<reference evidence="4" key="1">
    <citation type="submission" date="2021-04" db="EMBL/GenBank/DDBJ databases">
        <title>Genomic insights into ecological role and evolution of a novel Thermoplasmata order Candidatus Sysuiplasmatales.</title>
        <authorList>
            <person name="Yuan Y."/>
        </authorList>
    </citation>
    <scope>NUCLEOTIDE SEQUENCE</scope>
    <source>
        <strain evidence="5">TUT19-bin139</strain>
        <strain evidence="4">YP2-bin.285</strain>
    </source>
</reference>
<keyword evidence="4" id="KW-0240">DNA-directed RNA polymerase</keyword>
<dbReference type="PANTHER" id="PTHR40704">
    <property type="entry name" value="TRANSCRIPTION ELONGATION FACTOR SPT4"/>
    <property type="match status" value="1"/>
</dbReference>
<comment type="subunit">
    <text evidence="2">Heterodimer composed of Spt4 and Spt5.</text>
</comment>
<dbReference type="EMBL" id="JAGVSJ010000004">
    <property type="protein sequence ID" value="MBX8631402.1"/>
    <property type="molecule type" value="Genomic_DNA"/>
</dbReference>
<dbReference type="InterPro" id="IPR038589">
    <property type="entry name" value="Spt4_dom_sf"/>
</dbReference>
<dbReference type="SMART" id="SM01389">
    <property type="entry name" value="Spt4"/>
    <property type="match status" value="1"/>
</dbReference>
<organism evidence="4 6">
    <name type="scientific">Candidatus Sysuiplasma superficiale</name>
    <dbReference type="NCBI Taxonomy" id="2823368"/>
    <lineage>
        <taxon>Archaea</taxon>
        <taxon>Methanobacteriati</taxon>
        <taxon>Thermoplasmatota</taxon>
        <taxon>Thermoplasmata</taxon>
        <taxon>Candidatus Sysuiplasmatales</taxon>
        <taxon>Candidatus Sysuiplasmataceae</taxon>
        <taxon>Candidatus Sysuiplasma</taxon>
    </lineage>
</organism>
<dbReference type="Pfam" id="PF06093">
    <property type="entry name" value="Spt4"/>
    <property type="match status" value="1"/>
</dbReference>
<dbReference type="Proteomes" id="UP000750197">
    <property type="component" value="Unassembled WGS sequence"/>
</dbReference>
<keyword evidence="1 2" id="KW-0804">Transcription</keyword>
<dbReference type="InterPro" id="IPR022800">
    <property type="entry name" value="Spt4/RpoE2_Znf"/>
</dbReference>
<evidence type="ECO:0000256" key="1">
    <source>
        <dbReference type="ARBA" id="ARBA00023163"/>
    </source>
</evidence>
<evidence type="ECO:0000313" key="4">
    <source>
        <dbReference type="EMBL" id="MBX8631402.1"/>
    </source>
</evidence>
<accession>A0A8J7YIJ7</accession>
<dbReference type="NCBIfam" id="NF041664">
    <property type="entry name" value="RNAP_arch_Epp"/>
    <property type="match status" value="1"/>
</dbReference>
<dbReference type="GO" id="GO:0006355">
    <property type="term" value="P:regulation of DNA-templated transcription"/>
    <property type="evidence" value="ECO:0007669"/>
    <property type="project" value="UniProtKB-UniRule"/>
</dbReference>
<sequence>MANTKQLRACKNCSYISEEDTCPLCGGQTSKEFQGYLIVVDHEKSAIAKQMGIKVNGKFALRVR</sequence>
<dbReference type="GO" id="GO:0008270">
    <property type="term" value="F:zinc ion binding"/>
    <property type="evidence" value="ECO:0007669"/>
    <property type="project" value="UniProtKB-UniRule"/>
</dbReference>
<name>A0A8J7YIJ7_9ARCH</name>
<comment type="caution">
    <text evidence="4">The sequence shown here is derived from an EMBL/GenBank/DDBJ whole genome shotgun (WGS) entry which is preliminary data.</text>
</comment>
<comment type="similarity">
    <text evidence="2">Belongs to the archaeal Spt4 family.</text>
</comment>
<evidence type="ECO:0000256" key="2">
    <source>
        <dbReference type="HAMAP-Rule" id="MF_00949"/>
    </source>
</evidence>
<feature type="binding site" evidence="2">
    <location>
        <position position="22"/>
    </location>
    <ligand>
        <name>Zn(2+)</name>
        <dbReference type="ChEBI" id="CHEBI:29105"/>
    </ligand>
</feature>
<dbReference type="EMBL" id="JAHEAC010000002">
    <property type="protein sequence ID" value="MBX8643227.1"/>
    <property type="molecule type" value="Genomic_DNA"/>
</dbReference>
<feature type="binding site" evidence="2">
    <location>
        <position position="25"/>
    </location>
    <ligand>
        <name>Zn(2+)</name>
        <dbReference type="ChEBI" id="CHEBI:29105"/>
    </ligand>
</feature>
<dbReference type="SUPFAM" id="SSF63393">
    <property type="entry name" value="RNA polymerase subunits"/>
    <property type="match status" value="1"/>
</dbReference>
<evidence type="ECO:0000259" key="3">
    <source>
        <dbReference type="SMART" id="SM01389"/>
    </source>
</evidence>
<dbReference type="AlphaFoldDB" id="A0A8J7YIJ7"/>
<protein>
    <recommendedName>
        <fullName evidence="2">Transcription elongation factor Spt4</fullName>
    </recommendedName>
</protein>
<evidence type="ECO:0000313" key="5">
    <source>
        <dbReference type="EMBL" id="MBX8643227.1"/>
    </source>
</evidence>
<comment type="function">
    <text evidence="2">Stimulates transcription elongation.</text>
</comment>
<dbReference type="PANTHER" id="PTHR40704:SF1">
    <property type="entry name" value="TRANSCRIPTION ELONGATION FACTOR SPT4"/>
    <property type="match status" value="1"/>
</dbReference>
<keyword evidence="2" id="KW-0805">Transcription regulation</keyword>
<dbReference type="InterPro" id="IPR007178">
    <property type="entry name" value="Spt4_arch"/>
</dbReference>
<keyword evidence="2" id="KW-0862">Zinc</keyword>
<feature type="binding site" evidence="2">
    <location>
        <position position="13"/>
    </location>
    <ligand>
        <name>Zn(2+)</name>
        <dbReference type="ChEBI" id="CHEBI:29105"/>
    </ligand>
</feature>
<feature type="binding site" evidence="2">
    <location>
        <position position="10"/>
    </location>
    <ligand>
        <name>Zn(2+)</name>
        <dbReference type="ChEBI" id="CHEBI:29105"/>
    </ligand>
</feature>
<feature type="domain" description="Spt4/RpoE2 zinc finger" evidence="3">
    <location>
        <begin position="7"/>
        <end position="64"/>
    </location>
</feature>
<dbReference type="Gene3D" id="2.20.28.90">
    <property type="match status" value="1"/>
</dbReference>